<proteinExistence type="predicted"/>
<evidence type="ECO:0000313" key="1">
    <source>
        <dbReference type="EMBL" id="GHC57888.1"/>
    </source>
</evidence>
<accession>A0A918TPQ9</accession>
<gene>
    <name evidence="1" type="ORF">GCM10010507_38270</name>
</gene>
<comment type="caution">
    <text evidence="1">The sequence shown here is derived from an EMBL/GenBank/DDBJ whole genome shotgun (WGS) entry which is preliminary data.</text>
</comment>
<name>A0A918TPQ9_STRCJ</name>
<reference evidence="1" key="1">
    <citation type="journal article" date="2014" name="Int. J. Syst. Evol. Microbiol.">
        <title>Complete genome sequence of Corynebacterium casei LMG S-19264T (=DSM 44701T), isolated from a smear-ripened cheese.</title>
        <authorList>
            <consortium name="US DOE Joint Genome Institute (JGI-PGF)"/>
            <person name="Walter F."/>
            <person name="Albersmeier A."/>
            <person name="Kalinowski J."/>
            <person name="Ruckert C."/>
        </authorList>
    </citation>
    <scope>NUCLEOTIDE SEQUENCE</scope>
    <source>
        <strain evidence="1">JCM 4633</strain>
    </source>
</reference>
<organism evidence="1 2">
    <name type="scientific">Streptomyces cinnamoneus</name>
    <name type="common">Streptoverticillium cinnamoneum</name>
    <dbReference type="NCBI Taxonomy" id="53446"/>
    <lineage>
        <taxon>Bacteria</taxon>
        <taxon>Bacillati</taxon>
        <taxon>Actinomycetota</taxon>
        <taxon>Actinomycetes</taxon>
        <taxon>Kitasatosporales</taxon>
        <taxon>Streptomycetaceae</taxon>
        <taxon>Streptomyces</taxon>
        <taxon>Streptomyces cinnamoneus group</taxon>
    </lineage>
</organism>
<dbReference type="Proteomes" id="UP000646244">
    <property type="component" value="Unassembled WGS sequence"/>
</dbReference>
<protein>
    <submittedName>
        <fullName evidence="1">Uncharacterized protein</fullName>
    </submittedName>
</protein>
<evidence type="ECO:0000313" key="2">
    <source>
        <dbReference type="Proteomes" id="UP000646244"/>
    </source>
</evidence>
<sequence>MQAIGTLFSRGLDINVLITEWSWLGEAPPRERLSRLRDAWYADETGLRDHDAPAVEGDFEWPRGPNGTYFAVYEFLHTCGSFKPHFWAGQRWEAVRAQADLLMRTQWDAMLLGLIREGPDGEAQLTDPGFFCDEPGVSYGPLVARSPDSIRELAATWEQVRPRLGGLRKAFDEHAADPDGWVGDFDRFTSLLEDWGRVLTEAARRGWGVVGLSE</sequence>
<dbReference type="EMBL" id="BMVB01000012">
    <property type="protein sequence ID" value="GHC57888.1"/>
    <property type="molecule type" value="Genomic_DNA"/>
</dbReference>
<dbReference type="AlphaFoldDB" id="A0A918TPQ9"/>
<reference evidence="1" key="2">
    <citation type="submission" date="2020-09" db="EMBL/GenBank/DDBJ databases">
        <authorList>
            <person name="Sun Q."/>
            <person name="Ohkuma M."/>
        </authorList>
    </citation>
    <scope>NUCLEOTIDE SEQUENCE</scope>
    <source>
        <strain evidence="1">JCM 4633</strain>
    </source>
</reference>